<sequence>MFLPKKEKKKEIKHENLFLSCYFLTKWRNETKNSFYSCKILTNYQKNNLLKISKGKMRRAI</sequence>
<organism evidence="1 2">
    <name type="scientific">Flavobacterium nitrogenifigens</name>
    <dbReference type="NCBI Taxonomy" id="1617283"/>
    <lineage>
        <taxon>Bacteria</taxon>
        <taxon>Pseudomonadati</taxon>
        <taxon>Bacteroidota</taxon>
        <taxon>Flavobacteriia</taxon>
        <taxon>Flavobacteriales</taxon>
        <taxon>Flavobacteriaceae</taxon>
        <taxon>Flavobacterium</taxon>
    </lineage>
</organism>
<name>A0A521CPW4_9FLAO</name>
<gene>
    <name evidence="1" type="ORF">SAMN06265220_102522</name>
</gene>
<proteinExistence type="predicted"/>
<accession>A0A521CPW4</accession>
<reference evidence="1 2" key="1">
    <citation type="submission" date="2017-05" db="EMBL/GenBank/DDBJ databases">
        <authorList>
            <person name="Varghese N."/>
            <person name="Submissions S."/>
        </authorList>
    </citation>
    <scope>NUCLEOTIDE SEQUENCE [LARGE SCALE GENOMIC DNA]</scope>
    <source>
        <strain evidence="1 2">DSM 29982</strain>
    </source>
</reference>
<keyword evidence="2" id="KW-1185">Reference proteome</keyword>
<evidence type="ECO:0000313" key="1">
    <source>
        <dbReference type="EMBL" id="SMO61502.1"/>
    </source>
</evidence>
<dbReference type="EMBL" id="FXTQ01000002">
    <property type="protein sequence ID" value="SMO61502.1"/>
    <property type="molecule type" value="Genomic_DNA"/>
</dbReference>
<dbReference type="Proteomes" id="UP000319267">
    <property type="component" value="Unassembled WGS sequence"/>
</dbReference>
<protein>
    <submittedName>
        <fullName evidence="1">Uncharacterized protein</fullName>
    </submittedName>
</protein>
<dbReference type="AlphaFoldDB" id="A0A521CPW4"/>
<evidence type="ECO:0000313" key="2">
    <source>
        <dbReference type="Proteomes" id="UP000319267"/>
    </source>
</evidence>